<name>A0A8T1E430_9STRA</name>
<organism evidence="1 2">
    <name type="scientific">Phytophthora cactorum</name>
    <dbReference type="NCBI Taxonomy" id="29920"/>
    <lineage>
        <taxon>Eukaryota</taxon>
        <taxon>Sar</taxon>
        <taxon>Stramenopiles</taxon>
        <taxon>Oomycota</taxon>
        <taxon>Peronosporomycetes</taxon>
        <taxon>Peronosporales</taxon>
        <taxon>Peronosporaceae</taxon>
        <taxon>Phytophthora</taxon>
    </lineage>
</organism>
<protein>
    <submittedName>
        <fullName evidence="1">Uncharacterized protein</fullName>
    </submittedName>
</protein>
<reference evidence="1" key="1">
    <citation type="submission" date="2018-10" db="EMBL/GenBank/DDBJ databases">
        <title>Effector identification in a new, highly contiguous assembly of the strawberry crown rot pathogen Phytophthora cactorum.</title>
        <authorList>
            <person name="Armitage A.D."/>
            <person name="Nellist C.F."/>
            <person name="Bates H."/>
            <person name="Vickerstaff R.J."/>
            <person name="Harrison R.J."/>
        </authorList>
    </citation>
    <scope>NUCLEOTIDE SEQUENCE</scope>
    <source>
        <strain evidence="1">4040</strain>
    </source>
</reference>
<sequence>MFSPAGAQEVYTTHVQEHKSLEGRYIGFHYHCNKNRYVRVTNGYIRERDKNEDCVVAIHDGRRKYAEEHLLDKLRCSDSKSSTCDQIATARSYDQASDLCCGSPVRPGTVSR</sequence>
<proteinExistence type="predicted"/>
<accession>A0A8T1E430</accession>
<dbReference type="Proteomes" id="UP000736787">
    <property type="component" value="Unassembled WGS sequence"/>
</dbReference>
<gene>
    <name evidence="1" type="ORF">PC117_g6571</name>
</gene>
<comment type="caution">
    <text evidence="1">The sequence shown here is derived from an EMBL/GenBank/DDBJ whole genome shotgun (WGS) entry which is preliminary data.</text>
</comment>
<dbReference type="AlphaFoldDB" id="A0A8T1E430"/>
<evidence type="ECO:0000313" key="2">
    <source>
        <dbReference type="Proteomes" id="UP000736787"/>
    </source>
</evidence>
<dbReference type="EMBL" id="RCMK01000126">
    <property type="protein sequence ID" value="KAG2947723.1"/>
    <property type="molecule type" value="Genomic_DNA"/>
</dbReference>
<evidence type="ECO:0000313" key="1">
    <source>
        <dbReference type="EMBL" id="KAG2947723.1"/>
    </source>
</evidence>